<comment type="caution">
    <text evidence="2">The sequence shown here is derived from an EMBL/GenBank/DDBJ whole genome shotgun (WGS) entry which is preliminary data.</text>
</comment>
<feature type="compositionally biased region" description="Polar residues" evidence="1">
    <location>
        <begin position="1"/>
        <end position="17"/>
    </location>
</feature>
<accession>I2FYV7</accession>
<dbReference type="Proteomes" id="UP000006174">
    <property type="component" value="Unassembled WGS sequence"/>
</dbReference>
<evidence type="ECO:0000256" key="1">
    <source>
        <dbReference type="SAM" id="MobiDB-lite"/>
    </source>
</evidence>
<sequence>MLARTPLSSPQPSARQRTANHFRTRQASRRLQPSIPFRAQIRASRPSITTVPTSLLRFDATHALWSFILRACHDRTSSSRLSYDPPDVGARATATASESADHTASSSENMAFKPVRPDRDNQSSTRIAIATYI</sequence>
<evidence type="ECO:0000313" key="3">
    <source>
        <dbReference type="Proteomes" id="UP000006174"/>
    </source>
</evidence>
<protein>
    <submittedName>
        <fullName evidence="2">Uncharacterized protein</fullName>
    </submittedName>
</protein>
<feature type="region of interest" description="Disordered" evidence="1">
    <location>
        <begin position="1"/>
        <end position="34"/>
    </location>
</feature>
<evidence type="ECO:0000313" key="2">
    <source>
        <dbReference type="EMBL" id="CCF52100.1"/>
    </source>
</evidence>
<dbReference type="AlphaFoldDB" id="I2FYV7"/>
<feature type="compositionally biased region" description="Polar residues" evidence="1">
    <location>
        <begin position="94"/>
        <end position="109"/>
    </location>
</feature>
<dbReference type="HOGENOM" id="CLU_1908252_0_0_1"/>
<feature type="compositionally biased region" description="Basic residues" evidence="1">
    <location>
        <begin position="18"/>
        <end position="28"/>
    </location>
</feature>
<gene>
    <name evidence="2" type="ORF">UHOR_03642</name>
</gene>
<organism evidence="2 3">
    <name type="scientific">Ustilago hordei</name>
    <name type="common">Barley covered smut fungus</name>
    <dbReference type="NCBI Taxonomy" id="120017"/>
    <lineage>
        <taxon>Eukaryota</taxon>
        <taxon>Fungi</taxon>
        <taxon>Dikarya</taxon>
        <taxon>Basidiomycota</taxon>
        <taxon>Ustilaginomycotina</taxon>
        <taxon>Ustilaginomycetes</taxon>
        <taxon>Ustilaginales</taxon>
        <taxon>Ustilaginaceae</taxon>
        <taxon>Ustilago</taxon>
    </lineage>
</organism>
<proteinExistence type="predicted"/>
<feature type="region of interest" description="Disordered" evidence="1">
    <location>
        <begin position="76"/>
        <end position="124"/>
    </location>
</feature>
<reference evidence="2 3" key="1">
    <citation type="journal article" date="2012" name="Plant Cell">
        <title>Genome comparison of barley and maize smut fungi reveals targeted loss of RNA silencing components and species-specific presence of transposable elements.</title>
        <authorList>
            <person name="Laurie J.D."/>
            <person name="Ali S."/>
            <person name="Linning R."/>
            <person name="Mannhaupt G."/>
            <person name="Wong P."/>
            <person name="Gueldener U."/>
            <person name="Muensterkoetter M."/>
            <person name="Moore R."/>
            <person name="Kahmann R."/>
            <person name="Bakkeren G."/>
            <person name="Schirawski J."/>
        </authorList>
    </citation>
    <scope>NUCLEOTIDE SEQUENCE [LARGE SCALE GENOMIC DNA]</scope>
    <source>
        <strain evidence="3">Uh4875-4</strain>
    </source>
</reference>
<dbReference type="EMBL" id="CAGI01000171">
    <property type="protein sequence ID" value="CCF52100.1"/>
    <property type="molecule type" value="Genomic_DNA"/>
</dbReference>
<keyword evidence="3" id="KW-1185">Reference proteome</keyword>
<name>I2FYV7_USTHO</name>